<dbReference type="OrthoDB" id="498590at2759"/>
<dbReference type="Proteomes" id="UP000327013">
    <property type="component" value="Chromosome 2"/>
</dbReference>
<gene>
    <name evidence="6" type="ORF">FH972_006055</name>
</gene>
<dbReference type="GO" id="GO:0005694">
    <property type="term" value="C:chromosome"/>
    <property type="evidence" value="ECO:0007669"/>
    <property type="project" value="UniProtKB-SubCell"/>
</dbReference>
<dbReference type="Gene3D" id="1.25.10.10">
    <property type="entry name" value="Leucine-rich Repeat Variant"/>
    <property type="match status" value="1"/>
</dbReference>
<evidence type="ECO:0000313" key="6">
    <source>
        <dbReference type="EMBL" id="KAE8009627.1"/>
    </source>
</evidence>
<dbReference type="SMART" id="SM00389">
    <property type="entry name" value="HOX"/>
    <property type="match status" value="1"/>
</dbReference>
<dbReference type="InterPro" id="IPR001356">
    <property type="entry name" value="HD"/>
</dbReference>
<dbReference type="Pfam" id="PF24679">
    <property type="entry name" value="Nodulin_C"/>
    <property type="match status" value="1"/>
</dbReference>
<evidence type="ECO:0000256" key="3">
    <source>
        <dbReference type="SAM" id="MobiDB-lite"/>
    </source>
</evidence>
<feature type="DNA-binding region" description="Homeobox" evidence="2">
    <location>
        <begin position="1713"/>
        <end position="1779"/>
    </location>
</feature>
<feature type="compositionally biased region" description="Polar residues" evidence="3">
    <location>
        <begin position="20"/>
        <end position="31"/>
    </location>
</feature>
<dbReference type="Pfam" id="PF08514">
    <property type="entry name" value="STAG"/>
    <property type="match status" value="1"/>
</dbReference>
<feature type="compositionally biased region" description="Basic and acidic residues" evidence="3">
    <location>
        <begin position="1816"/>
        <end position="1826"/>
    </location>
</feature>
<dbReference type="InterPro" id="IPR013721">
    <property type="entry name" value="STAG"/>
</dbReference>
<dbReference type="EMBL" id="CM017322">
    <property type="protein sequence ID" value="KAE8009627.1"/>
    <property type="molecule type" value="Genomic_DNA"/>
</dbReference>
<keyword evidence="2" id="KW-0238">DNA-binding</keyword>
<feature type="domain" description="Homeobox" evidence="4">
    <location>
        <begin position="1711"/>
        <end position="1778"/>
    </location>
</feature>
<proteinExistence type="predicted"/>
<dbReference type="PANTHER" id="PTHR35743:SF1">
    <property type="entry name" value="NODULIN HOMEOBOX"/>
    <property type="match status" value="1"/>
</dbReference>
<dbReference type="PANTHER" id="PTHR35743">
    <property type="entry name" value="NODULIN HOMEOBOX"/>
    <property type="match status" value="1"/>
</dbReference>
<name>A0A5N6QR39_9ROSI</name>
<feature type="region of interest" description="Disordered" evidence="3">
    <location>
        <begin position="1691"/>
        <end position="1717"/>
    </location>
</feature>
<dbReference type="FunFam" id="1.25.10.10:FF:001547">
    <property type="entry name" value="Uncharacterized protein"/>
    <property type="match status" value="1"/>
</dbReference>
<keyword evidence="7" id="KW-1185">Reference proteome</keyword>
<dbReference type="PROSITE" id="PS51425">
    <property type="entry name" value="SCD"/>
    <property type="match status" value="1"/>
</dbReference>
<dbReference type="InterPro" id="IPR057287">
    <property type="entry name" value="Ndx_N"/>
</dbReference>
<evidence type="ECO:0000256" key="1">
    <source>
        <dbReference type="ARBA" id="ARBA00004123"/>
    </source>
</evidence>
<evidence type="ECO:0008006" key="8">
    <source>
        <dbReference type="Google" id="ProtNLM"/>
    </source>
</evidence>
<feature type="domain" description="SCD" evidence="5">
    <location>
        <begin position="293"/>
        <end position="378"/>
    </location>
</feature>
<evidence type="ECO:0000259" key="5">
    <source>
        <dbReference type="PROSITE" id="PS51425"/>
    </source>
</evidence>
<evidence type="ECO:0000256" key="2">
    <source>
        <dbReference type="PROSITE-ProRule" id="PRU00108"/>
    </source>
</evidence>
<dbReference type="InterPro" id="IPR056560">
    <property type="entry name" value="HTH_NDX"/>
</dbReference>
<dbReference type="InterPro" id="IPR011989">
    <property type="entry name" value="ARM-like"/>
</dbReference>
<dbReference type="InterPro" id="IPR039325">
    <property type="entry name" value="NDX"/>
</dbReference>
<dbReference type="GO" id="GO:0009908">
    <property type="term" value="P:flower development"/>
    <property type="evidence" value="ECO:0007669"/>
    <property type="project" value="InterPro"/>
</dbReference>
<feature type="compositionally biased region" description="Basic and acidic residues" evidence="3">
    <location>
        <begin position="38"/>
        <end position="55"/>
    </location>
</feature>
<dbReference type="GO" id="GO:0003697">
    <property type="term" value="F:single-stranded DNA binding"/>
    <property type="evidence" value="ECO:0007669"/>
    <property type="project" value="InterPro"/>
</dbReference>
<dbReference type="GO" id="GO:0005634">
    <property type="term" value="C:nucleus"/>
    <property type="evidence" value="ECO:0007669"/>
    <property type="project" value="UniProtKB-SubCell"/>
</dbReference>
<reference evidence="6 7" key="1">
    <citation type="submission" date="2019-06" db="EMBL/GenBank/DDBJ databases">
        <title>A chromosomal-level reference genome of Carpinus fangiana (Coryloideae, Betulaceae).</title>
        <authorList>
            <person name="Yang X."/>
            <person name="Wang Z."/>
            <person name="Zhang L."/>
            <person name="Hao G."/>
            <person name="Liu J."/>
            <person name="Yang Y."/>
        </authorList>
    </citation>
    <scope>NUCLEOTIDE SEQUENCE [LARGE SCALE GENOMIC DNA]</scope>
    <source>
        <strain evidence="6">Cfa_2016G</strain>
        <tissue evidence="6">Leaf</tissue>
    </source>
</reference>
<dbReference type="SUPFAM" id="SSF48371">
    <property type="entry name" value="ARM repeat"/>
    <property type="match status" value="1"/>
</dbReference>
<dbReference type="InterPro" id="IPR056559">
    <property type="entry name" value="NDX_C"/>
</dbReference>
<dbReference type="InterPro" id="IPR020839">
    <property type="entry name" value="SCD"/>
</dbReference>
<dbReference type="Pfam" id="PF25246">
    <property type="entry name" value="Nodulin_N"/>
    <property type="match status" value="1"/>
</dbReference>
<keyword evidence="2" id="KW-0539">Nucleus</keyword>
<feature type="region of interest" description="Disordered" evidence="3">
    <location>
        <begin position="1"/>
        <end position="81"/>
    </location>
</feature>
<sequence length="1936" mass="219603">MEDLPPPSETSAPRPKRTRVQAQTSEKQASKANGAGAENRERTSEASDQTGRESSPDDFEEARPGAKRNRAYEGTTGSAHKATDQSLIEVIKSNGKLIPQVVKLWVERYEKDRKPAMVELLMILFEACGAKYYFKGDFLDETDVDDVVVALVNLARRGEVEDYQNSKKKDVKNFKDNLESFWDTLVCECQHGPLFDQVLFDKCMDYIIALSCTPPRVYRQVASLMGLQLVTSFITVAKMLGAQRETTRRQLDAEKKKRTEGPRVESLNKRFSMTHEKITVLEEMMRKIFTGLFVHRYRDIDPNIRTSCIQSLGAWILSYPSLFLQDLYLKYLGWTLNDKNAGVRRASIFALQTLYEVDDNVPTLGLFTERFSNRMIELADDIDVSVAVCAIGLVKQLLRHQLIPDDDLGPLYDLLIDDPPEIRHAIGALVYDHLIAQKFNTSQSGTKGDENSSSEVHLGRMLQILREFSTDPILSVYVIDDVWEYMKAMKDWKCIISMLLDENPLIELTDEDATNLVRLLCASVKKAVGERIVPATDNRKQYYSKAQKETFENNRRDITVAMMKNYPLLLRKFMADKAKVPLLVEIILYTNLELYSLKRQEQNFKNVLLLMKEAFFKHGEKEALRSCVRAINFCSTESQGELQDFARNKLKELEDELTAKLKTAIKEVVDGDDEYSLLVNSKRLYELQLSRAVPFESSYGDIVMVLSRFRNMEDEVVSFLLLNMYLHLAWCLHSIVNSETVSEASLSSLLAKRNTFFEQLEHFLNTLTEVEEVDKRGNQLACRVCTILAEAWFLFRRTNYSSTKLERLGYCPDKSILEKFWKLCEQQLHISDETEDEDVNKEYIEETNRDAVMIAAAKLVASDAVPKEYLGPEIISHFVMHGAGVAEIVKNLITVLKKKDDDLSNIFLEALKRAYHRHMVELSTSEVNPLTSKSFLECKDLGIRLSGTFVGAARNKHRSGILKIVKDGLDYAFVDAPRQLSFLEGAVLHFVSKLPTSDVLDIFSRMRLAMEEPSCSYAQEQVIDLISAVKGLHGLSSQELHKLLRDSENFTIHFLKEKKSMTKIDMEKLARFLPLHLIAVLMSSDTDEALFRYLLSGIRLLHSLCDLAPRHIKLEQILLDDVKVSEQLIDLVFYLLIVLSGYKQETQKFGTLSLMHSALVACSLYLLTGCISSQWPDLVHVLLAHPKVDIFMDAAFGAVHVAIRYLDIKLSAQHPDLCMKPSLSAEQIINYLCQQCEASLQFLQSLCQQKMFLERLLRNKVLCEKGGVLFLARAILKLNVTPPFVESSRVVAAVSRLKAKFLSILLNLCEAESVSYLDEVARSPGSLDLAKSVASEIFELLKIELGKDPKHLAAFSHGSYPIGFLQLNAMRLADIFSDDSNFQCYITIYFTEVLTAILSLPHEDFMSSWCSSDPPVREDDSTLEYDSFAAAGWVLDSVASLDQPNETNLEFNLIPNALPRASYAHQRTSLFVKIIANLHCFNPTICEEQERNLFLHKFLENLQMNLSKSLPGVSTTSDAPKAANVCRNLRLLLSHAESLIPNFLIEDDVQLLRMFFNQLQSLTTSAEYEENRVQEAQSPEGCSSLLLRKEPPNLNDRHGNLKEEIFEDYSFREMDQFYVKSRHGEDVMTQNRGEGKGISGTRAFGGLREIDRDVQNVETSCSDTCSTRGKNAVDQMDNGGFLRKYEQIKEGGHGGDTEDKEVETIQCEEKQPRKRKRTLMNDKQTTMIERALLDEPHMQRNAALIQSWANKLSLHGSKVTPAQLKNWLNNRKVRLARARAAKAVRTAIEVENAIPDQQCEPPLGPNDSPANESPGEDSHVPRKASPDPESLLRTLVVVGRADFVECNPGQYVMFVDAQSQEIGRGKVYQVEGEWYGWNLKELKTCVLDVYELKVGKETILPYRSEAAGISFEEAETKIGVMRVMWGLIRIFTLRPQ</sequence>
<keyword evidence="2" id="KW-0371">Homeobox</keyword>
<comment type="subcellular location">
    <subcellularLocation>
        <location evidence="1 2">Nucleus</location>
    </subcellularLocation>
</comment>
<dbReference type="Pfam" id="PF24571">
    <property type="entry name" value="HEAT_SCC3-SA"/>
    <property type="match status" value="1"/>
</dbReference>
<dbReference type="Pfam" id="PF21581">
    <property type="entry name" value="SCD"/>
    <property type="match status" value="1"/>
</dbReference>
<dbReference type="InterPro" id="IPR056396">
    <property type="entry name" value="HEAT_SCC3-SA"/>
</dbReference>
<accession>A0A5N6QR39</accession>
<feature type="region of interest" description="Disordered" evidence="3">
    <location>
        <begin position="1792"/>
        <end position="1827"/>
    </location>
</feature>
<protein>
    <recommendedName>
        <fullName evidence="8">Homeobox domain-containing protein</fullName>
    </recommendedName>
</protein>
<dbReference type="Pfam" id="PF24426">
    <property type="entry name" value="HTH_NDX"/>
    <property type="match status" value="1"/>
</dbReference>
<dbReference type="PROSITE" id="PS50071">
    <property type="entry name" value="HOMEOBOX_2"/>
    <property type="match status" value="1"/>
</dbReference>
<organism evidence="6 7">
    <name type="scientific">Carpinus fangiana</name>
    <dbReference type="NCBI Taxonomy" id="176857"/>
    <lineage>
        <taxon>Eukaryota</taxon>
        <taxon>Viridiplantae</taxon>
        <taxon>Streptophyta</taxon>
        <taxon>Embryophyta</taxon>
        <taxon>Tracheophyta</taxon>
        <taxon>Spermatophyta</taxon>
        <taxon>Magnoliopsida</taxon>
        <taxon>eudicotyledons</taxon>
        <taxon>Gunneridae</taxon>
        <taxon>Pentapetalae</taxon>
        <taxon>rosids</taxon>
        <taxon>fabids</taxon>
        <taxon>Fagales</taxon>
        <taxon>Betulaceae</taxon>
        <taxon>Carpinus</taxon>
    </lineage>
</organism>
<evidence type="ECO:0000259" key="4">
    <source>
        <dbReference type="PROSITE" id="PS50071"/>
    </source>
</evidence>
<evidence type="ECO:0000313" key="7">
    <source>
        <dbReference type="Proteomes" id="UP000327013"/>
    </source>
</evidence>
<dbReference type="InterPro" id="IPR016024">
    <property type="entry name" value="ARM-type_fold"/>
</dbReference>